<dbReference type="Gene3D" id="3.90.550.10">
    <property type="entry name" value="Spore Coat Polysaccharide Biosynthesis Protein SpsA, Chain A"/>
    <property type="match status" value="1"/>
</dbReference>
<accession>A0A1B7TAK0</accession>
<dbReference type="GO" id="GO:0005794">
    <property type="term" value="C:Golgi apparatus"/>
    <property type="evidence" value="ECO:0007669"/>
    <property type="project" value="TreeGrafter"/>
</dbReference>
<dbReference type="Pfam" id="PF01793">
    <property type="entry name" value="Glyco_transf_15"/>
    <property type="match status" value="2"/>
</dbReference>
<keyword evidence="3" id="KW-0328">Glycosyltransferase</keyword>
<gene>
    <name evidence="7" type="ORF">HANVADRAFT_53711</name>
</gene>
<name>A0A1B7TAK0_9ASCO</name>
<evidence type="ECO:0000256" key="3">
    <source>
        <dbReference type="ARBA" id="ARBA00022676"/>
    </source>
</evidence>
<reference evidence="8" key="1">
    <citation type="journal article" date="2016" name="Proc. Natl. Acad. Sci. U.S.A.">
        <title>Comparative genomics of biotechnologically important yeasts.</title>
        <authorList>
            <person name="Riley R."/>
            <person name="Haridas S."/>
            <person name="Wolfe K.H."/>
            <person name="Lopes M.R."/>
            <person name="Hittinger C.T."/>
            <person name="Goeker M."/>
            <person name="Salamov A.A."/>
            <person name="Wisecaver J.H."/>
            <person name="Long T.M."/>
            <person name="Calvey C.H."/>
            <person name="Aerts A.L."/>
            <person name="Barry K.W."/>
            <person name="Choi C."/>
            <person name="Clum A."/>
            <person name="Coughlan A.Y."/>
            <person name="Deshpande S."/>
            <person name="Douglass A.P."/>
            <person name="Hanson S.J."/>
            <person name="Klenk H.-P."/>
            <person name="LaButti K.M."/>
            <person name="Lapidus A."/>
            <person name="Lindquist E.A."/>
            <person name="Lipzen A.M."/>
            <person name="Meier-Kolthoff J.P."/>
            <person name="Ohm R.A."/>
            <person name="Otillar R.P."/>
            <person name="Pangilinan J.L."/>
            <person name="Peng Y."/>
            <person name="Rokas A."/>
            <person name="Rosa C.A."/>
            <person name="Scheuner C."/>
            <person name="Sibirny A.A."/>
            <person name="Slot J.C."/>
            <person name="Stielow J.B."/>
            <person name="Sun H."/>
            <person name="Kurtzman C.P."/>
            <person name="Blackwell M."/>
            <person name="Grigoriev I.V."/>
            <person name="Jeffries T.W."/>
        </authorList>
    </citation>
    <scope>NUCLEOTIDE SEQUENCE [LARGE SCALE GENOMIC DNA]</scope>
    <source>
        <strain evidence="8">NRRL Y-1626</strain>
    </source>
</reference>
<dbReference type="InterPro" id="IPR002685">
    <property type="entry name" value="Glyco_trans_15"/>
</dbReference>
<dbReference type="Proteomes" id="UP000092321">
    <property type="component" value="Unassembled WGS sequence"/>
</dbReference>
<evidence type="ECO:0000256" key="4">
    <source>
        <dbReference type="ARBA" id="ARBA00022679"/>
    </source>
</evidence>
<dbReference type="GO" id="GO:0016020">
    <property type="term" value="C:membrane"/>
    <property type="evidence" value="ECO:0007669"/>
    <property type="project" value="UniProtKB-SubCell"/>
</dbReference>
<feature type="transmembrane region" description="Helical" evidence="6">
    <location>
        <begin position="78"/>
        <end position="99"/>
    </location>
</feature>
<dbReference type="OrthoDB" id="439943at2759"/>
<keyword evidence="4" id="KW-0808">Transferase</keyword>
<dbReference type="PANTHER" id="PTHR31121">
    <property type="entry name" value="ALPHA-1,2 MANNOSYLTRANSFERASE KTR1"/>
    <property type="match status" value="1"/>
</dbReference>
<evidence type="ECO:0000256" key="5">
    <source>
        <dbReference type="ARBA" id="ARBA00022968"/>
    </source>
</evidence>
<keyword evidence="5" id="KW-0735">Signal-anchor</keyword>
<dbReference type="GO" id="GO:0006487">
    <property type="term" value="P:protein N-linked glycosylation"/>
    <property type="evidence" value="ECO:0007669"/>
    <property type="project" value="TreeGrafter"/>
</dbReference>
<evidence type="ECO:0000256" key="6">
    <source>
        <dbReference type="SAM" id="Phobius"/>
    </source>
</evidence>
<evidence type="ECO:0000313" key="7">
    <source>
        <dbReference type="EMBL" id="OBA25740.1"/>
    </source>
</evidence>
<protein>
    <recommendedName>
        <fullName evidence="9">Nucleotide-diphospho-sugar transferase</fullName>
    </recommendedName>
</protein>
<keyword evidence="8" id="KW-1185">Reference proteome</keyword>
<proteinExistence type="inferred from homology"/>
<dbReference type="SUPFAM" id="SSF53448">
    <property type="entry name" value="Nucleotide-diphospho-sugar transferases"/>
    <property type="match status" value="1"/>
</dbReference>
<organism evidence="7 8">
    <name type="scientific">Hanseniaspora valbyensis NRRL Y-1626</name>
    <dbReference type="NCBI Taxonomy" id="766949"/>
    <lineage>
        <taxon>Eukaryota</taxon>
        <taxon>Fungi</taxon>
        <taxon>Dikarya</taxon>
        <taxon>Ascomycota</taxon>
        <taxon>Saccharomycotina</taxon>
        <taxon>Saccharomycetes</taxon>
        <taxon>Saccharomycodales</taxon>
        <taxon>Saccharomycodaceae</taxon>
        <taxon>Hanseniaspora</taxon>
    </lineage>
</organism>
<dbReference type="GO" id="GO:0000032">
    <property type="term" value="P:cell wall mannoprotein biosynthetic process"/>
    <property type="evidence" value="ECO:0007669"/>
    <property type="project" value="TreeGrafter"/>
</dbReference>
<keyword evidence="6" id="KW-0472">Membrane</keyword>
<evidence type="ECO:0000313" key="8">
    <source>
        <dbReference type="Proteomes" id="UP000092321"/>
    </source>
</evidence>
<dbReference type="PANTHER" id="PTHR31121:SF2">
    <property type="entry name" value="MANNOSYLTRANSFERASE KTR5-RELATED"/>
    <property type="match status" value="1"/>
</dbReference>
<comment type="caution">
    <text evidence="7">The sequence shown here is derived from an EMBL/GenBank/DDBJ whole genome shotgun (WGS) entry which is preliminary data.</text>
</comment>
<keyword evidence="6" id="KW-1133">Transmembrane helix</keyword>
<evidence type="ECO:0000256" key="2">
    <source>
        <dbReference type="ARBA" id="ARBA00007677"/>
    </source>
</evidence>
<dbReference type="GO" id="GO:0000026">
    <property type="term" value="F:alpha-1,2-mannosyltransferase activity"/>
    <property type="evidence" value="ECO:0007669"/>
    <property type="project" value="TreeGrafter"/>
</dbReference>
<sequence>MGVLRNVFNCFDASKQHISLDSPELKNTFTDKKNDTLSTNSYSTFSDNTSLSLLRNWISKSNNSINTKHKKSVLKKSLFIMLLLLFSLFFSVTKVFIFYQTKEIKLSEKPYVSNKDYPFSQGCNNIEEYLSQRTYKKQNATFVMLTRNQELDDVIKTLENIEIRFNQWFQYPYVFLNDVPFEESFQIEILKTVSVPKSMVKFGVLNIDKEWTFNDENSAKGNMKIDVFLKDQEDRGLLYGGMKSYHKMCRFYSGFFQDHELLKPFDYYWRIEPDVKFFCDLTYDPFYEMNKAGKKYGFTILISELYWTIPSLFRYTKTFINNHIQNNPNFKLGTLWDLFIKDFKVLSVDNNEKQLTNAKVLDKFINNEEELNNELSRYVEMKHFLSKNKELAANEKFKDAYKQGALETIRFAKKLPKIYDDKFFNEEFNLCHFWSNFEIASFEIFRSPMYREYFEFLDEKMGFTKERFGDAPVHTLGVAMLLNLEDVHYFRDIAYSHSSLTHCIKNDPVTGDFQNKVDSSFLADKWVNYKHYPYTKTTQHKKKIIANFRKLLTTEKNGNNGVHIGCNCDCPINHNEIENSSKKCSTKLFDMMKDDYTPKEQMNPELVLNLILNGYTGYLNSL</sequence>
<comment type="subcellular location">
    <subcellularLocation>
        <location evidence="1">Membrane</location>
        <topology evidence="1">Single-pass type II membrane protein</topology>
    </subcellularLocation>
</comment>
<dbReference type="AlphaFoldDB" id="A0A1B7TAK0"/>
<evidence type="ECO:0008006" key="9">
    <source>
        <dbReference type="Google" id="ProtNLM"/>
    </source>
</evidence>
<comment type="similarity">
    <text evidence="2">Belongs to the glycosyltransferase 15 family.</text>
</comment>
<dbReference type="EMBL" id="LXPE01000049">
    <property type="protein sequence ID" value="OBA25740.1"/>
    <property type="molecule type" value="Genomic_DNA"/>
</dbReference>
<evidence type="ECO:0000256" key="1">
    <source>
        <dbReference type="ARBA" id="ARBA00004606"/>
    </source>
</evidence>
<dbReference type="InterPro" id="IPR029044">
    <property type="entry name" value="Nucleotide-diphossugar_trans"/>
</dbReference>
<keyword evidence="6" id="KW-0812">Transmembrane</keyword>